<dbReference type="AlphaFoldDB" id="A0A2S7FF72"/>
<organism evidence="2 3">
    <name type="scientific">Clostridium butyricum</name>
    <dbReference type="NCBI Taxonomy" id="1492"/>
    <lineage>
        <taxon>Bacteria</taxon>
        <taxon>Bacillati</taxon>
        <taxon>Bacillota</taxon>
        <taxon>Clostridia</taxon>
        <taxon>Eubacteriales</taxon>
        <taxon>Clostridiaceae</taxon>
        <taxon>Clostridium</taxon>
    </lineage>
</organism>
<evidence type="ECO:0000313" key="3">
    <source>
        <dbReference type="Proteomes" id="UP000238081"/>
    </source>
</evidence>
<feature type="chain" id="PRO_5038664671" evidence="1">
    <location>
        <begin position="20"/>
        <end position="182"/>
    </location>
</feature>
<feature type="signal peptide" evidence="1">
    <location>
        <begin position="1"/>
        <end position="19"/>
    </location>
</feature>
<evidence type="ECO:0000256" key="1">
    <source>
        <dbReference type="SAM" id="SignalP"/>
    </source>
</evidence>
<comment type="caution">
    <text evidence="2">The sequence shown here is derived from an EMBL/GenBank/DDBJ whole genome shotgun (WGS) entry which is preliminary data.</text>
</comment>
<proteinExistence type="predicted"/>
<keyword evidence="1" id="KW-0732">Signal</keyword>
<reference evidence="2 3" key="1">
    <citation type="submission" date="2016-01" db="EMBL/GenBank/DDBJ databases">
        <title>Characterization of the Clostridium difficile lineages that are prevalent in Hong Kong and China.</title>
        <authorList>
            <person name="Kwok J.S.-L."/>
            <person name="Lam W.-Y."/>
            <person name="Ip M."/>
            <person name="Chan T.-F."/>
            <person name="Hawkey P.M."/>
            <person name="Tsui S.K.-W."/>
        </authorList>
    </citation>
    <scope>NUCLEOTIDE SEQUENCE [LARGE SCALE GENOMIC DNA]</scope>
    <source>
        <strain evidence="2 3">300064</strain>
    </source>
</reference>
<dbReference type="RefSeq" id="WP_043666708.1">
    <property type="nucleotide sequence ID" value="NZ_JSEG01000026.1"/>
</dbReference>
<sequence length="182" mass="21474">MKKYLSVLFLLITMLLANVQTISGSEKRICSENISNVFGEFKVECSLKNEELLNNLIREEISEVRENIISEIKNNLILMNLDAEIRDVNTFEDKTRYVIDVKHNYNLSTLFDYKDRLHQMKELYMERDEELPYDAEIRCLKETLELCPNKKSKCTIEYEDSKDDDEKLRISGLWSILKSAIF</sequence>
<evidence type="ECO:0000313" key="2">
    <source>
        <dbReference type="EMBL" id="PPV17739.1"/>
    </source>
</evidence>
<dbReference type="EMBL" id="LRDH01000002">
    <property type="protein sequence ID" value="PPV17739.1"/>
    <property type="molecule type" value="Genomic_DNA"/>
</dbReference>
<gene>
    <name evidence="2" type="ORF">AWN73_06970</name>
</gene>
<protein>
    <submittedName>
        <fullName evidence="2">Uncharacterized protein</fullName>
    </submittedName>
</protein>
<name>A0A2S7FF72_CLOBU</name>
<accession>A0A2S7FF72</accession>
<dbReference type="Proteomes" id="UP000238081">
    <property type="component" value="Unassembled WGS sequence"/>
</dbReference>